<evidence type="ECO:0000313" key="1">
    <source>
        <dbReference type="EMBL" id="ETN75891.1"/>
    </source>
</evidence>
<dbReference type="AlphaFoldDB" id="W2T3U2"/>
<dbReference type="KEGG" id="nai:NECAME_03664"/>
<accession>W2T3U2</accession>
<evidence type="ECO:0000313" key="2">
    <source>
        <dbReference type="Proteomes" id="UP000053676"/>
    </source>
</evidence>
<dbReference type="EMBL" id="KI660267">
    <property type="protein sequence ID" value="ETN75891.1"/>
    <property type="molecule type" value="Genomic_DNA"/>
</dbReference>
<dbReference type="Proteomes" id="UP000053676">
    <property type="component" value="Unassembled WGS sequence"/>
</dbReference>
<keyword evidence="2" id="KW-1185">Reference proteome</keyword>
<gene>
    <name evidence="1" type="ORF">NECAME_03664</name>
</gene>
<proteinExistence type="predicted"/>
<sequence length="77" mass="8978">MQRLKFMAQEKQPCELDWCHVDEDHYVADDPDQPSVVLVFRSLTFVNEPPRTTTIALEERRKDGCAALKIQEKTDML</sequence>
<organism evidence="1 2">
    <name type="scientific">Necator americanus</name>
    <name type="common">Human hookworm</name>
    <dbReference type="NCBI Taxonomy" id="51031"/>
    <lineage>
        <taxon>Eukaryota</taxon>
        <taxon>Metazoa</taxon>
        <taxon>Ecdysozoa</taxon>
        <taxon>Nematoda</taxon>
        <taxon>Chromadorea</taxon>
        <taxon>Rhabditida</taxon>
        <taxon>Rhabditina</taxon>
        <taxon>Rhabditomorpha</taxon>
        <taxon>Strongyloidea</taxon>
        <taxon>Ancylostomatidae</taxon>
        <taxon>Bunostominae</taxon>
        <taxon>Necator</taxon>
    </lineage>
</organism>
<protein>
    <submittedName>
        <fullName evidence="1">Uncharacterized protein</fullName>
    </submittedName>
</protein>
<reference evidence="2" key="1">
    <citation type="journal article" date="2014" name="Nat. Genet.">
        <title>Genome of the human hookworm Necator americanus.</title>
        <authorList>
            <person name="Tang Y.T."/>
            <person name="Gao X."/>
            <person name="Rosa B.A."/>
            <person name="Abubucker S."/>
            <person name="Hallsworth-Pepin K."/>
            <person name="Martin J."/>
            <person name="Tyagi R."/>
            <person name="Heizer E."/>
            <person name="Zhang X."/>
            <person name="Bhonagiri-Palsikar V."/>
            <person name="Minx P."/>
            <person name="Warren W.C."/>
            <person name="Wang Q."/>
            <person name="Zhan B."/>
            <person name="Hotez P.J."/>
            <person name="Sternberg P.W."/>
            <person name="Dougall A."/>
            <person name="Gaze S.T."/>
            <person name="Mulvenna J."/>
            <person name="Sotillo J."/>
            <person name="Ranganathan S."/>
            <person name="Rabelo E.M."/>
            <person name="Wilson R.K."/>
            <person name="Felgner P.L."/>
            <person name="Bethony J."/>
            <person name="Hawdon J.M."/>
            <person name="Gasser R.B."/>
            <person name="Loukas A."/>
            <person name="Mitreva M."/>
        </authorList>
    </citation>
    <scope>NUCLEOTIDE SEQUENCE [LARGE SCALE GENOMIC DNA]</scope>
</reference>
<name>W2T3U2_NECAM</name>